<name>A0AAC8QAC1_9BACT</name>
<reference evidence="1 3" key="1">
    <citation type="submission" date="2015-05" db="EMBL/GenBank/DDBJ databases">
        <title>Genome assembly of Archangium gephyra DSM 2261.</title>
        <authorList>
            <person name="Sharma G."/>
            <person name="Subramanian S."/>
        </authorList>
    </citation>
    <scope>NUCLEOTIDE SEQUENCE [LARGE SCALE GENOMIC DNA]</scope>
    <source>
        <strain evidence="1 3">DSM 2261</strain>
    </source>
</reference>
<sequence>MWPMPSQPAIRGFACRVLLDGARALPADKQQRVLSRVPPQTLALFESAPRMGWVPIEESMKLTEPLHAVLGTPGFRQFLAAQADRMASYPLLQTFFDGAVRLLGLTPQALLKWSTYAWDQAFRDCGRLVYQSLGESDEGRRVEMRLEEVPPILLLEGTFAQALAGAFEMFLHRCNRKGRVELQHVGSQATRFVYDVSWE</sequence>
<gene>
    <name evidence="1" type="ORF">AA314_05402</name>
    <name evidence="2" type="ORF">ATI61_11626</name>
</gene>
<organism evidence="1 3">
    <name type="scientific">Archangium gephyra</name>
    <dbReference type="NCBI Taxonomy" id="48"/>
    <lineage>
        <taxon>Bacteria</taxon>
        <taxon>Pseudomonadati</taxon>
        <taxon>Myxococcota</taxon>
        <taxon>Myxococcia</taxon>
        <taxon>Myxococcales</taxon>
        <taxon>Cystobacterineae</taxon>
        <taxon>Archangiaceae</taxon>
        <taxon>Archangium</taxon>
    </lineage>
</organism>
<dbReference type="EMBL" id="CP011509">
    <property type="protein sequence ID" value="AKJ03776.1"/>
    <property type="molecule type" value="Genomic_DNA"/>
</dbReference>
<dbReference type="Proteomes" id="UP000256345">
    <property type="component" value="Unassembled WGS sequence"/>
</dbReference>
<evidence type="ECO:0000313" key="2">
    <source>
        <dbReference type="EMBL" id="REG23558.1"/>
    </source>
</evidence>
<accession>A0AAC8QAC1</accession>
<evidence type="ECO:0000313" key="3">
    <source>
        <dbReference type="Proteomes" id="UP000035579"/>
    </source>
</evidence>
<evidence type="ECO:0000313" key="1">
    <source>
        <dbReference type="EMBL" id="AKJ03776.1"/>
    </source>
</evidence>
<dbReference type="KEGG" id="age:AA314_05402"/>
<protein>
    <submittedName>
        <fullName evidence="1">Uncharacterized protein</fullName>
    </submittedName>
</protein>
<dbReference type="AlphaFoldDB" id="A0AAC8QAC1"/>
<dbReference type="Proteomes" id="UP000035579">
    <property type="component" value="Chromosome"/>
</dbReference>
<keyword evidence="4" id="KW-1185">Reference proteome</keyword>
<reference evidence="2 4" key="2">
    <citation type="submission" date="2018-08" db="EMBL/GenBank/DDBJ databases">
        <title>Genomic Encyclopedia of Archaeal and Bacterial Type Strains, Phase II (KMG-II): from individual species to whole genera.</title>
        <authorList>
            <person name="Goeker M."/>
        </authorList>
    </citation>
    <scope>NUCLEOTIDE SEQUENCE [LARGE SCALE GENOMIC DNA]</scope>
    <source>
        <strain evidence="2 4">DSM 2261</strain>
    </source>
</reference>
<dbReference type="EMBL" id="QUMU01000016">
    <property type="protein sequence ID" value="REG23558.1"/>
    <property type="molecule type" value="Genomic_DNA"/>
</dbReference>
<evidence type="ECO:0000313" key="4">
    <source>
        <dbReference type="Proteomes" id="UP000256345"/>
    </source>
</evidence>
<proteinExistence type="predicted"/>